<reference evidence="5" key="1">
    <citation type="journal article" date="2020" name="mSystems">
        <title>Genome- and Community-Level Interaction Insights into Carbon Utilization and Element Cycling Functions of Hydrothermarchaeota in Hydrothermal Sediment.</title>
        <authorList>
            <person name="Zhou Z."/>
            <person name="Liu Y."/>
            <person name="Xu W."/>
            <person name="Pan J."/>
            <person name="Luo Z.H."/>
            <person name="Li M."/>
        </authorList>
    </citation>
    <scope>NUCLEOTIDE SEQUENCE [LARGE SCALE GENOMIC DNA]</scope>
    <source>
        <strain evidence="5">SpSt-34</strain>
    </source>
</reference>
<feature type="domain" description="Type I restriction modification DNA specificity" evidence="4">
    <location>
        <begin position="342"/>
        <end position="449"/>
    </location>
</feature>
<protein>
    <recommendedName>
        <fullName evidence="4">Type I restriction modification DNA specificity domain-containing protein</fullName>
    </recommendedName>
</protein>
<gene>
    <name evidence="5" type="ORF">ENQ77_03450</name>
</gene>
<organism evidence="5">
    <name type="scientific">candidate division WOR-3 bacterium</name>
    <dbReference type="NCBI Taxonomy" id="2052148"/>
    <lineage>
        <taxon>Bacteria</taxon>
        <taxon>Bacteria division WOR-3</taxon>
    </lineage>
</organism>
<dbReference type="AlphaFoldDB" id="A0A7C2P6R6"/>
<name>A0A7C2P6R6_UNCW3</name>
<evidence type="ECO:0000256" key="3">
    <source>
        <dbReference type="ARBA" id="ARBA00023125"/>
    </source>
</evidence>
<dbReference type="InterPro" id="IPR000055">
    <property type="entry name" value="Restrct_endonuc_typeI_TRD"/>
</dbReference>
<comment type="similarity">
    <text evidence="1">Belongs to the type-I restriction system S methylase family.</text>
</comment>
<evidence type="ECO:0000256" key="1">
    <source>
        <dbReference type="ARBA" id="ARBA00010923"/>
    </source>
</evidence>
<dbReference type="Gene3D" id="3.90.220.20">
    <property type="entry name" value="DNA methylase specificity domains"/>
    <property type="match status" value="2"/>
</dbReference>
<dbReference type="EMBL" id="DSOL01000100">
    <property type="protein sequence ID" value="HEN27715.1"/>
    <property type="molecule type" value="Genomic_DNA"/>
</dbReference>
<dbReference type="InterPro" id="IPR052021">
    <property type="entry name" value="Type-I_RS_S_subunit"/>
</dbReference>
<evidence type="ECO:0000259" key="4">
    <source>
        <dbReference type="Pfam" id="PF01420"/>
    </source>
</evidence>
<evidence type="ECO:0000256" key="2">
    <source>
        <dbReference type="ARBA" id="ARBA00022747"/>
    </source>
</evidence>
<dbReference type="GO" id="GO:0009307">
    <property type="term" value="P:DNA restriction-modification system"/>
    <property type="evidence" value="ECO:0007669"/>
    <property type="project" value="UniProtKB-KW"/>
</dbReference>
<dbReference type="PANTHER" id="PTHR30408:SF12">
    <property type="entry name" value="TYPE I RESTRICTION ENZYME MJAVIII SPECIFICITY SUBUNIT"/>
    <property type="match status" value="1"/>
</dbReference>
<dbReference type="SUPFAM" id="SSF116734">
    <property type="entry name" value="DNA methylase specificity domain"/>
    <property type="match status" value="2"/>
</dbReference>
<dbReference type="Pfam" id="PF01420">
    <property type="entry name" value="Methylase_S"/>
    <property type="match status" value="2"/>
</dbReference>
<comment type="caution">
    <text evidence="5">The sequence shown here is derived from an EMBL/GenBank/DDBJ whole genome shotgun (WGS) entry which is preliminary data.</text>
</comment>
<dbReference type="GO" id="GO:0003677">
    <property type="term" value="F:DNA binding"/>
    <property type="evidence" value="ECO:0007669"/>
    <property type="project" value="UniProtKB-KW"/>
</dbReference>
<dbReference type="InterPro" id="IPR044946">
    <property type="entry name" value="Restrct_endonuc_typeI_TRD_sf"/>
</dbReference>
<sequence>MGAKRIMMTHDYPFKWVVIDSSLLDKDEEKRMNASSYSIESLQVLQTLETLRKKKIPVVSFGEFCDKIFYPPRFKRTYANDGTLFLSSKDILNFVLTGKKVKNVGQDYLVKRNWILVTRSGSVGRVILTNKNFDDLGVSEHVIRVIPQKQSPVGYLYAYLSSSFGQPLLNRKIFGGVVKEIEPSHISNIPLPLLPETDINEIDKKLLEAHKLREEAQELLLKAEKMFYKELGLPLLNDNAIDYFGDENGKVVKAFTLTSNDLFTTQIRLNAYSYLPISRYARKILADKKFELKKLGDPEVTQKVFTPPRFKRIYVSSKKGIPLLQGSHIPMLKYFDIKYLWDKIKNLNKYIIKRNWILITCSGTIGRVFLVSKFCEGWAATNHMTRIIPSGKTNAGYLTIFLQSPFGFSQLQTLVYGGVVEEIGEAGELLKEILVPTPSNSTQNEIGNLVMEAYEKKDQANIIENEAIKTLEEKLAEAAK</sequence>
<evidence type="ECO:0000313" key="5">
    <source>
        <dbReference type="EMBL" id="HEN27715.1"/>
    </source>
</evidence>
<proteinExistence type="inferred from homology"/>
<dbReference type="PANTHER" id="PTHR30408">
    <property type="entry name" value="TYPE-1 RESTRICTION ENZYME ECOKI SPECIFICITY PROTEIN"/>
    <property type="match status" value="1"/>
</dbReference>
<feature type="domain" description="Type I restriction modification DNA specificity" evidence="4">
    <location>
        <begin position="60"/>
        <end position="209"/>
    </location>
</feature>
<keyword evidence="3" id="KW-0238">DNA-binding</keyword>
<keyword evidence="2" id="KW-0680">Restriction system</keyword>
<accession>A0A7C2P6R6</accession>